<gene>
    <name evidence="8" type="primary">LOC105361494</name>
</gene>
<proteinExistence type="inferred from homology"/>
<dbReference type="GO" id="GO:0006412">
    <property type="term" value="P:translation"/>
    <property type="evidence" value="ECO:0007669"/>
    <property type="project" value="TreeGrafter"/>
</dbReference>
<reference evidence="8" key="1">
    <citation type="submission" date="2025-08" db="UniProtKB">
        <authorList>
            <consortium name="RefSeq"/>
        </authorList>
    </citation>
    <scope>IDENTIFICATION</scope>
</reference>
<dbReference type="Proteomes" id="UP000695007">
    <property type="component" value="Unplaced"/>
</dbReference>
<sequence length="175" mass="20071">MTMINLIISRGFLSSSSRYGKRIFTKFLLYNKKGTKLFKQKQAVNPDSKIYIEKRGVKNTGYKVDDRFLQIPEMIPEIIVPNLKGFKLKPYISYKCENVSQSKFTAKDLFNAIYREKIIQDFNTKKLDVSGQPFNPSKEEQINIKEARKIASKPGSDIYTSSTLPLGTLLSETLK</sequence>
<dbReference type="GO" id="GO:0005762">
    <property type="term" value="C:mitochondrial large ribosomal subunit"/>
    <property type="evidence" value="ECO:0007669"/>
    <property type="project" value="InterPro"/>
</dbReference>
<accession>A0AAJ7DUL3</accession>
<name>A0AAJ7DUL3_9HYME</name>
<dbReference type="GeneID" id="105361494"/>
<dbReference type="KEGG" id="csol:105361494"/>
<evidence type="ECO:0000256" key="1">
    <source>
        <dbReference type="ARBA" id="ARBA00004173"/>
    </source>
</evidence>
<dbReference type="CTD" id="64975"/>
<dbReference type="RefSeq" id="XP_011496993.1">
    <property type="nucleotide sequence ID" value="XM_011498691.1"/>
</dbReference>
<evidence type="ECO:0000256" key="6">
    <source>
        <dbReference type="ARBA" id="ARBA00023274"/>
    </source>
</evidence>
<keyword evidence="6" id="KW-0687">Ribonucleoprotein</keyword>
<dbReference type="GO" id="GO:0003735">
    <property type="term" value="F:structural constituent of ribosome"/>
    <property type="evidence" value="ECO:0007669"/>
    <property type="project" value="InterPro"/>
</dbReference>
<organism evidence="7 8">
    <name type="scientific">Ceratosolen solmsi marchali</name>
    <dbReference type="NCBI Taxonomy" id="326594"/>
    <lineage>
        <taxon>Eukaryota</taxon>
        <taxon>Metazoa</taxon>
        <taxon>Ecdysozoa</taxon>
        <taxon>Arthropoda</taxon>
        <taxon>Hexapoda</taxon>
        <taxon>Insecta</taxon>
        <taxon>Pterygota</taxon>
        <taxon>Neoptera</taxon>
        <taxon>Endopterygota</taxon>
        <taxon>Hymenoptera</taxon>
        <taxon>Apocrita</taxon>
        <taxon>Proctotrupomorpha</taxon>
        <taxon>Chalcidoidea</taxon>
        <taxon>Agaonidae</taxon>
        <taxon>Agaoninae</taxon>
        <taxon>Ceratosolen</taxon>
    </lineage>
</organism>
<protein>
    <submittedName>
        <fullName evidence="8">39S ribosomal protein L41, mitochondrial</fullName>
    </submittedName>
</protein>
<evidence type="ECO:0000256" key="5">
    <source>
        <dbReference type="ARBA" id="ARBA00023128"/>
    </source>
</evidence>
<comment type="subcellular location">
    <subcellularLocation>
        <location evidence="1">Mitochondrion</location>
    </subcellularLocation>
</comment>
<evidence type="ECO:0000313" key="8">
    <source>
        <dbReference type="RefSeq" id="XP_011496993.1"/>
    </source>
</evidence>
<dbReference type="AlphaFoldDB" id="A0AAJ7DUL3"/>
<evidence type="ECO:0000256" key="2">
    <source>
        <dbReference type="ARBA" id="ARBA00010152"/>
    </source>
</evidence>
<keyword evidence="4 8" id="KW-0689">Ribosomal protein</keyword>
<keyword evidence="3" id="KW-0809">Transit peptide</keyword>
<dbReference type="InterPro" id="IPR019189">
    <property type="entry name" value="Ribosomal_mL41"/>
</dbReference>
<keyword evidence="7" id="KW-1185">Reference proteome</keyword>
<evidence type="ECO:0000256" key="4">
    <source>
        <dbReference type="ARBA" id="ARBA00022980"/>
    </source>
</evidence>
<evidence type="ECO:0000313" key="7">
    <source>
        <dbReference type="Proteomes" id="UP000695007"/>
    </source>
</evidence>
<keyword evidence="5" id="KW-0496">Mitochondrion</keyword>
<dbReference type="PANTHER" id="PTHR21338:SF0">
    <property type="entry name" value="LARGE RIBOSOMAL SUBUNIT PROTEIN ML41"/>
    <property type="match status" value="1"/>
</dbReference>
<evidence type="ECO:0000256" key="3">
    <source>
        <dbReference type="ARBA" id="ARBA00022946"/>
    </source>
</evidence>
<dbReference type="PANTHER" id="PTHR21338">
    <property type="entry name" value="MITOCHONDRIAL RIBOSOMAL PROTEIN L41"/>
    <property type="match status" value="1"/>
</dbReference>
<comment type="similarity">
    <text evidence="2">Belongs to the mitochondrion-specific ribosomal protein mL41 family.</text>
</comment>
<dbReference type="Pfam" id="PF09809">
    <property type="entry name" value="MRP-L27"/>
    <property type="match status" value="1"/>
</dbReference>